<dbReference type="InterPro" id="IPR022634">
    <property type="entry name" value="DNA_polIII_beta_N"/>
</dbReference>
<dbReference type="Gene3D" id="3.10.150.10">
    <property type="entry name" value="DNA Polymerase III, subunit A, domain 2"/>
    <property type="match status" value="1"/>
</dbReference>
<dbReference type="SMART" id="SM00480">
    <property type="entry name" value="POL3Bc"/>
    <property type="match status" value="1"/>
</dbReference>
<comment type="caution">
    <text evidence="14">The sequence shown here is derived from an EMBL/GenBank/DDBJ whole genome shotgun (WGS) entry which is preliminary data.</text>
</comment>
<keyword evidence="9" id="KW-0238">DNA-binding</keyword>
<dbReference type="GO" id="GO:0003887">
    <property type="term" value="F:DNA-directed DNA polymerase activity"/>
    <property type="evidence" value="ECO:0007669"/>
    <property type="project" value="UniProtKB-KW"/>
</dbReference>
<dbReference type="NCBIfam" id="TIGR00663">
    <property type="entry name" value="dnan"/>
    <property type="match status" value="1"/>
</dbReference>
<feature type="domain" description="DNA polymerase III beta sliding clamp N-terminal" evidence="12">
    <location>
        <begin position="3"/>
        <end position="117"/>
    </location>
</feature>
<evidence type="ECO:0000256" key="1">
    <source>
        <dbReference type="ARBA" id="ARBA00004496"/>
    </source>
</evidence>
<evidence type="ECO:0000256" key="5">
    <source>
        <dbReference type="ARBA" id="ARBA00022679"/>
    </source>
</evidence>
<comment type="similarity">
    <text evidence="2">Belongs to the beta sliding clamp family.</text>
</comment>
<keyword evidence="5 14" id="KW-0808">Transferase</keyword>
<dbReference type="GO" id="GO:0006271">
    <property type="term" value="P:DNA strand elongation involved in DNA replication"/>
    <property type="evidence" value="ECO:0007669"/>
    <property type="project" value="TreeGrafter"/>
</dbReference>
<dbReference type="CDD" id="cd00140">
    <property type="entry name" value="beta_clamp"/>
    <property type="match status" value="1"/>
</dbReference>
<evidence type="ECO:0000256" key="3">
    <source>
        <dbReference type="ARBA" id="ARBA00021035"/>
    </source>
</evidence>
<gene>
    <name evidence="14" type="primary">dnaN_2</name>
    <name evidence="14" type="ORF">BHE75_01934</name>
</gene>
<reference evidence="14 15" key="1">
    <citation type="submission" date="2016-09" db="EMBL/GenBank/DDBJ databases">
        <title>Metabolic pathway, cell adaptation mechanisms and a novel monoxygenase revealed through proteogenomic-transcription analysis of a Sphingomonas haloaromaticamans strain degrading the fungicide ortho-phenylphenol.</title>
        <authorList>
            <person name="Perruchon C."/>
            <person name="Papadopoulou E.S."/>
            <person name="Rousidou C."/>
            <person name="Vasileiadis S."/>
            <person name="Tanou G."/>
            <person name="Amoutzias G."/>
            <person name="Molassiotis A."/>
            <person name="Karpouzas D.G."/>
        </authorList>
    </citation>
    <scope>NUCLEOTIDE SEQUENCE [LARGE SCALE GENOMIC DNA]</scope>
    <source>
        <strain evidence="14 15">P3</strain>
    </source>
</reference>
<evidence type="ECO:0000256" key="7">
    <source>
        <dbReference type="ARBA" id="ARBA00022705"/>
    </source>
</evidence>
<accession>A0A1S1HEI6</accession>
<dbReference type="GO" id="GO:0008408">
    <property type="term" value="F:3'-5' exonuclease activity"/>
    <property type="evidence" value="ECO:0007669"/>
    <property type="project" value="InterPro"/>
</dbReference>
<evidence type="ECO:0000256" key="6">
    <source>
        <dbReference type="ARBA" id="ARBA00022695"/>
    </source>
</evidence>
<dbReference type="Pfam" id="PF00712">
    <property type="entry name" value="DNA_pol3_beta"/>
    <property type="match status" value="1"/>
</dbReference>
<dbReference type="RefSeq" id="WP_070933713.1">
    <property type="nucleotide sequence ID" value="NZ_MIPT01000001.1"/>
</dbReference>
<dbReference type="Gene3D" id="3.70.10.10">
    <property type="match status" value="1"/>
</dbReference>
<feature type="domain" description="DNA polymerase III beta sliding clamp central" evidence="13">
    <location>
        <begin position="128"/>
        <end position="243"/>
    </location>
</feature>
<dbReference type="PANTHER" id="PTHR30478">
    <property type="entry name" value="DNA POLYMERASE III SUBUNIT BETA"/>
    <property type="match status" value="1"/>
</dbReference>
<comment type="subcellular location">
    <subcellularLocation>
        <location evidence="1">Cytoplasm</location>
    </subcellularLocation>
</comment>
<evidence type="ECO:0000256" key="2">
    <source>
        <dbReference type="ARBA" id="ARBA00010752"/>
    </source>
</evidence>
<evidence type="ECO:0000256" key="10">
    <source>
        <dbReference type="ARBA" id="ARBA00030988"/>
    </source>
</evidence>
<proteinExistence type="inferred from homology"/>
<dbReference type="GO" id="GO:0009360">
    <property type="term" value="C:DNA polymerase III complex"/>
    <property type="evidence" value="ECO:0007669"/>
    <property type="project" value="InterPro"/>
</dbReference>
<dbReference type="OrthoDB" id="8421503at2"/>
<dbReference type="GO" id="GO:0005737">
    <property type="term" value="C:cytoplasm"/>
    <property type="evidence" value="ECO:0007669"/>
    <property type="project" value="UniProtKB-SubCell"/>
</dbReference>
<dbReference type="SUPFAM" id="SSF55979">
    <property type="entry name" value="DNA clamp"/>
    <property type="match status" value="3"/>
</dbReference>
<dbReference type="PANTHER" id="PTHR30478:SF0">
    <property type="entry name" value="BETA SLIDING CLAMP"/>
    <property type="match status" value="1"/>
</dbReference>
<name>A0A1S1HEI6_9SPHN</name>
<evidence type="ECO:0000256" key="11">
    <source>
        <dbReference type="ARBA" id="ARBA00033276"/>
    </source>
</evidence>
<dbReference type="Proteomes" id="UP000179467">
    <property type="component" value="Unassembled WGS sequence"/>
</dbReference>
<organism evidence="14 15">
    <name type="scientific">Edaphosphingomonas haloaromaticamans</name>
    <dbReference type="NCBI Taxonomy" id="653954"/>
    <lineage>
        <taxon>Bacteria</taxon>
        <taxon>Pseudomonadati</taxon>
        <taxon>Pseudomonadota</taxon>
        <taxon>Alphaproteobacteria</taxon>
        <taxon>Sphingomonadales</taxon>
        <taxon>Rhizorhabdaceae</taxon>
        <taxon>Edaphosphingomonas</taxon>
    </lineage>
</organism>
<evidence type="ECO:0000259" key="13">
    <source>
        <dbReference type="Pfam" id="PF02767"/>
    </source>
</evidence>
<dbReference type="GO" id="GO:0003677">
    <property type="term" value="F:DNA binding"/>
    <property type="evidence" value="ECO:0007669"/>
    <property type="project" value="UniProtKB-KW"/>
</dbReference>
<keyword evidence="4" id="KW-0963">Cytoplasm</keyword>
<protein>
    <recommendedName>
        <fullName evidence="3">Beta sliding clamp</fullName>
    </recommendedName>
    <alternativeName>
        <fullName evidence="11">Beta-clamp processivity factor</fullName>
    </alternativeName>
    <alternativeName>
        <fullName evidence="10">DNA polymerase III beta sliding clamp subunit</fullName>
    </alternativeName>
</protein>
<evidence type="ECO:0000256" key="9">
    <source>
        <dbReference type="ARBA" id="ARBA00023125"/>
    </source>
</evidence>
<keyword evidence="8" id="KW-0239">DNA-directed DNA polymerase</keyword>
<evidence type="ECO:0000259" key="12">
    <source>
        <dbReference type="Pfam" id="PF00712"/>
    </source>
</evidence>
<dbReference type="EMBL" id="MIPT01000001">
    <property type="protein sequence ID" value="OHT19941.1"/>
    <property type="molecule type" value="Genomic_DNA"/>
</dbReference>
<keyword evidence="7" id="KW-0235">DNA replication</keyword>
<dbReference type="AlphaFoldDB" id="A0A1S1HEI6"/>
<dbReference type="InterPro" id="IPR001001">
    <property type="entry name" value="DNA_polIII_beta"/>
</dbReference>
<evidence type="ECO:0000256" key="8">
    <source>
        <dbReference type="ARBA" id="ARBA00022932"/>
    </source>
</evidence>
<keyword evidence="15" id="KW-1185">Reference proteome</keyword>
<dbReference type="InterPro" id="IPR046938">
    <property type="entry name" value="DNA_clamp_sf"/>
</dbReference>
<evidence type="ECO:0000256" key="4">
    <source>
        <dbReference type="ARBA" id="ARBA00022490"/>
    </source>
</evidence>
<sequence>MSDFTFDRDVLLGAIRTIGDVVPTRNTIPILNNLLIDAREEGSAVLRGTDLDRQVSIEIGASGRGAFTAPKDKLAAAVKSLRPGELTVELVDGRAVMKQGRATRTLPTLPATDMATLKDPEGAIRFEVDRAQFQWLLDTSSIAMSTEVARVYLNGVYLHVTDTSLRSVSTDGARLVCADIEMPEDAILMPGLILPNGAVGLLRRLLAGSKETKVQVAASAQRIAVRIGDTQMIAKAVEGTYPDYRRIIPTQPSPRRLEVQASELARGIRDVAAITDGKSRAIHLNLGGDCVLSASGTFSSALEPIEARFSGHPLNICVNASYAASIAEMFGEADHLEVCFDPNDEAVGSAPILVRSPRRPSLVALVTPMRG</sequence>
<dbReference type="InterPro" id="IPR022637">
    <property type="entry name" value="DNA_polIII_beta_cen"/>
</dbReference>
<evidence type="ECO:0000313" key="15">
    <source>
        <dbReference type="Proteomes" id="UP000179467"/>
    </source>
</evidence>
<dbReference type="Pfam" id="PF02767">
    <property type="entry name" value="DNA_pol3_beta_2"/>
    <property type="match status" value="1"/>
</dbReference>
<evidence type="ECO:0000313" key="14">
    <source>
        <dbReference type="EMBL" id="OHT19941.1"/>
    </source>
</evidence>
<keyword evidence="6 14" id="KW-0548">Nucleotidyltransferase</keyword>